<proteinExistence type="inferred from homology"/>
<dbReference type="Gene3D" id="1.20.1730.10">
    <property type="entry name" value="Sodium/glucose cotransporter"/>
    <property type="match status" value="1"/>
</dbReference>
<feature type="transmembrane region" description="Helical" evidence="12">
    <location>
        <begin position="53"/>
        <end position="72"/>
    </location>
</feature>
<dbReference type="GO" id="GO:0046942">
    <property type="term" value="P:carboxylic acid transport"/>
    <property type="evidence" value="ECO:0007669"/>
    <property type="project" value="UniProtKB-ARBA"/>
</dbReference>
<reference evidence="13" key="1">
    <citation type="journal article" date="2014" name="Front. Microbiol.">
        <title>High frequency of phylogenetically diverse reductive dehalogenase-homologous genes in deep subseafloor sedimentary metagenomes.</title>
        <authorList>
            <person name="Kawai M."/>
            <person name="Futagami T."/>
            <person name="Toyoda A."/>
            <person name="Takaki Y."/>
            <person name="Nishi S."/>
            <person name="Hori S."/>
            <person name="Arai W."/>
            <person name="Tsubouchi T."/>
            <person name="Morono Y."/>
            <person name="Uchiyama I."/>
            <person name="Ito T."/>
            <person name="Fujiyama A."/>
            <person name="Inagaki F."/>
            <person name="Takami H."/>
        </authorList>
    </citation>
    <scope>NUCLEOTIDE SEQUENCE</scope>
    <source>
        <strain evidence="13">Expedition CK06-06</strain>
    </source>
</reference>
<dbReference type="EMBL" id="BARS01007377">
    <property type="protein sequence ID" value="GAF82305.1"/>
    <property type="molecule type" value="Genomic_DNA"/>
</dbReference>
<dbReference type="GO" id="GO:0006814">
    <property type="term" value="P:sodium ion transport"/>
    <property type="evidence" value="ECO:0007669"/>
    <property type="project" value="UniProtKB-KW"/>
</dbReference>
<dbReference type="PANTHER" id="PTHR48086">
    <property type="entry name" value="SODIUM/PROLINE SYMPORTER-RELATED"/>
    <property type="match status" value="1"/>
</dbReference>
<dbReference type="PROSITE" id="PS00457">
    <property type="entry name" value="NA_SOLUT_SYMP_2"/>
    <property type="match status" value="1"/>
</dbReference>
<keyword evidence="5 12" id="KW-0812">Transmembrane</keyword>
<keyword evidence="7 12" id="KW-1133">Transmembrane helix</keyword>
<keyword evidence="8" id="KW-0915">Sodium</keyword>
<keyword evidence="6" id="KW-0769">Symport</keyword>
<evidence type="ECO:0000256" key="4">
    <source>
        <dbReference type="ARBA" id="ARBA00022475"/>
    </source>
</evidence>
<evidence type="ECO:0000256" key="6">
    <source>
        <dbReference type="ARBA" id="ARBA00022847"/>
    </source>
</evidence>
<protein>
    <recommendedName>
        <fullName evidence="14">Sodium:proline symporter</fullName>
    </recommendedName>
</protein>
<sequence>NSPFWSGLGAAFAPAILAGLFDRRMNHAGAVAGIVGGFVTTIVWVVWFKERTFDLYEMIPGLVVGLGLAFVVSRMTRPRS</sequence>
<feature type="non-terminal residue" evidence="13">
    <location>
        <position position="1"/>
    </location>
</feature>
<dbReference type="PROSITE" id="PS50283">
    <property type="entry name" value="NA_SOLUT_SYMP_3"/>
    <property type="match status" value="1"/>
</dbReference>
<dbReference type="GO" id="GO:0005886">
    <property type="term" value="C:plasma membrane"/>
    <property type="evidence" value="ECO:0007669"/>
    <property type="project" value="UniProtKB-SubCell"/>
</dbReference>
<feature type="transmembrane region" description="Helical" evidence="12">
    <location>
        <begin position="6"/>
        <end position="21"/>
    </location>
</feature>
<evidence type="ECO:0000256" key="7">
    <source>
        <dbReference type="ARBA" id="ARBA00022989"/>
    </source>
</evidence>
<keyword evidence="3" id="KW-0813">Transport</keyword>
<dbReference type="InterPro" id="IPR050277">
    <property type="entry name" value="Sodium:Solute_Symporter"/>
</dbReference>
<comment type="caution">
    <text evidence="13">The sequence shown here is derived from an EMBL/GenBank/DDBJ whole genome shotgun (WGS) entry which is preliminary data.</text>
</comment>
<dbReference type="GO" id="GO:0015293">
    <property type="term" value="F:symporter activity"/>
    <property type="evidence" value="ECO:0007669"/>
    <property type="project" value="UniProtKB-KW"/>
</dbReference>
<evidence type="ECO:0000256" key="9">
    <source>
        <dbReference type="ARBA" id="ARBA00023065"/>
    </source>
</evidence>
<keyword evidence="9" id="KW-0406">Ion transport</keyword>
<evidence type="ECO:0000256" key="11">
    <source>
        <dbReference type="ARBA" id="ARBA00023201"/>
    </source>
</evidence>
<feature type="transmembrane region" description="Helical" evidence="12">
    <location>
        <begin position="28"/>
        <end position="47"/>
    </location>
</feature>
<comment type="subcellular location">
    <subcellularLocation>
        <location evidence="1">Cell membrane</location>
        <topology evidence="1">Multi-pass membrane protein</topology>
    </subcellularLocation>
</comment>
<name>X0U1I2_9ZZZZ</name>
<comment type="similarity">
    <text evidence="2">Belongs to the sodium:solute symporter (SSF) (TC 2.A.21) family.</text>
</comment>
<organism evidence="13">
    <name type="scientific">marine sediment metagenome</name>
    <dbReference type="NCBI Taxonomy" id="412755"/>
    <lineage>
        <taxon>unclassified sequences</taxon>
        <taxon>metagenomes</taxon>
        <taxon>ecological metagenomes</taxon>
    </lineage>
</organism>
<evidence type="ECO:0000313" key="13">
    <source>
        <dbReference type="EMBL" id="GAF82305.1"/>
    </source>
</evidence>
<evidence type="ECO:0000256" key="3">
    <source>
        <dbReference type="ARBA" id="ARBA00022448"/>
    </source>
</evidence>
<keyword evidence="10 12" id="KW-0472">Membrane</keyword>
<dbReference type="InterPro" id="IPR038377">
    <property type="entry name" value="Na/Glc_symporter_sf"/>
</dbReference>
<keyword evidence="4" id="KW-1003">Cell membrane</keyword>
<dbReference type="PANTHER" id="PTHR48086:SF3">
    <property type="entry name" value="SODIUM_PROLINE SYMPORTER"/>
    <property type="match status" value="1"/>
</dbReference>
<evidence type="ECO:0000256" key="12">
    <source>
        <dbReference type="SAM" id="Phobius"/>
    </source>
</evidence>
<accession>X0U1I2</accession>
<evidence type="ECO:0000256" key="8">
    <source>
        <dbReference type="ARBA" id="ARBA00023053"/>
    </source>
</evidence>
<gene>
    <name evidence="13" type="ORF">S01H1_14208</name>
</gene>
<evidence type="ECO:0000256" key="1">
    <source>
        <dbReference type="ARBA" id="ARBA00004651"/>
    </source>
</evidence>
<dbReference type="InterPro" id="IPR001734">
    <property type="entry name" value="Na/solute_symporter"/>
</dbReference>
<dbReference type="InterPro" id="IPR018212">
    <property type="entry name" value="Na/solute_symporter_CS"/>
</dbReference>
<evidence type="ECO:0008006" key="14">
    <source>
        <dbReference type="Google" id="ProtNLM"/>
    </source>
</evidence>
<evidence type="ECO:0000256" key="10">
    <source>
        <dbReference type="ARBA" id="ARBA00023136"/>
    </source>
</evidence>
<evidence type="ECO:0000256" key="5">
    <source>
        <dbReference type="ARBA" id="ARBA00022692"/>
    </source>
</evidence>
<evidence type="ECO:0000256" key="2">
    <source>
        <dbReference type="ARBA" id="ARBA00006434"/>
    </source>
</evidence>
<dbReference type="AlphaFoldDB" id="X0U1I2"/>
<keyword evidence="11" id="KW-0739">Sodium transport</keyword>